<dbReference type="EMBL" id="CP076133">
    <property type="protein sequence ID" value="QWG05358.1"/>
    <property type="molecule type" value="Genomic_DNA"/>
</dbReference>
<dbReference type="Proteomes" id="UP000678679">
    <property type="component" value="Chromosome 2"/>
</dbReference>
<dbReference type="AlphaFoldDB" id="A0AAX1NFI3"/>
<keyword evidence="2" id="KW-0378">Hydrolase</keyword>
<evidence type="ECO:0000259" key="6">
    <source>
        <dbReference type="Pfam" id="PF18206"/>
    </source>
</evidence>
<comment type="similarity">
    <text evidence="1">Belongs to the glycosyl hydrolase 39 family.</text>
</comment>
<evidence type="ECO:0000313" key="8">
    <source>
        <dbReference type="Proteomes" id="UP000678679"/>
    </source>
</evidence>
<dbReference type="Pfam" id="PF01229">
    <property type="entry name" value="Glyco_hydro_39"/>
    <property type="match status" value="1"/>
</dbReference>
<dbReference type="Pfam" id="PF18206">
    <property type="entry name" value="Porphyrn_cat_1"/>
    <property type="match status" value="1"/>
</dbReference>
<evidence type="ECO:0000259" key="5">
    <source>
        <dbReference type="Pfam" id="PF01229"/>
    </source>
</evidence>
<protein>
    <recommendedName>
        <fullName evidence="9">Beta-agarase</fullName>
    </recommendedName>
</protein>
<keyword evidence="4" id="KW-0732">Signal</keyword>
<feature type="signal peptide" evidence="4">
    <location>
        <begin position="1"/>
        <end position="18"/>
    </location>
</feature>
<dbReference type="Gene3D" id="3.20.20.80">
    <property type="entry name" value="Glycosidases"/>
    <property type="match status" value="1"/>
</dbReference>
<keyword evidence="3" id="KW-0326">Glycosidase</keyword>
<dbReference type="Gene3D" id="2.60.40.1180">
    <property type="entry name" value="Golgi alpha-mannosidase II"/>
    <property type="match status" value="1"/>
</dbReference>
<feature type="chain" id="PRO_5043746322" description="Beta-agarase" evidence="4">
    <location>
        <begin position="19"/>
        <end position="616"/>
    </location>
</feature>
<evidence type="ECO:0008006" key="9">
    <source>
        <dbReference type="Google" id="ProtNLM"/>
    </source>
</evidence>
<evidence type="ECO:0000256" key="1">
    <source>
        <dbReference type="ARBA" id="ARBA00008875"/>
    </source>
</evidence>
<dbReference type="KEGG" id="fya:KMW28_23335"/>
<evidence type="ECO:0000313" key="7">
    <source>
        <dbReference type="EMBL" id="QWG05358.1"/>
    </source>
</evidence>
<gene>
    <name evidence="7" type="ORF">KMW28_23335</name>
</gene>
<dbReference type="Gene3D" id="2.60.120.1200">
    <property type="match status" value="1"/>
</dbReference>
<dbReference type="InterPro" id="IPR013780">
    <property type="entry name" value="Glyco_hydro_b"/>
</dbReference>
<evidence type="ECO:0000256" key="2">
    <source>
        <dbReference type="ARBA" id="ARBA00022801"/>
    </source>
</evidence>
<feature type="domain" description="Porphyranase beta-sandwich" evidence="6">
    <location>
        <begin position="391"/>
        <end position="485"/>
    </location>
</feature>
<keyword evidence="8" id="KW-1185">Reference proteome</keyword>
<name>A0AAX1NFI3_9BACT</name>
<reference evidence="7 8" key="1">
    <citation type="submission" date="2021-05" db="EMBL/GenBank/DDBJ databases">
        <title>Comparative genomic studies on the polysaccharide-degrading batcterial strains of the Flammeovirga genus.</title>
        <authorList>
            <person name="Zewei F."/>
            <person name="Zheng Z."/>
            <person name="Yu L."/>
            <person name="Ruyue G."/>
            <person name="Yanhong M."/>
            <person name="Yuanyuan C."/>
            <person name="Jingyan G."/>
            <person name="Wenjun H."/>
        </authorList>
    </citation>
    <scope>NUCLEOTIDE SEQUENCE [LARGE SCALE GENOMIC DNA]</scope>
    <source>
        <strain evidence="7 8">NBRC:100898</strain>
    </source>
</reference>
<dbReference type="InterPro" id="IPR040527">
    <property type="entry name" value="Beta-sand_Porphyrn"/>
</dbReference>
<dbReference type="SUPFAM" id="SSF51445">
    <property type="entry name" value="(Trans)glycosidases"/>
    <property type="match status" value="1"/>
</dbReference>
<proteinExistence type="inferred from homology"/>
<dbReference type="CDD" id="cd21510">
    <property type="entry name" value="agarase_cat"/>
    <property type="match status" value="1"/>
</dbReference>
<dbReference type="InterPro" id="IPR049166">
    <property type="entry name" value="GH39_cat"/>
</dbReference>
<dbReference type="RefSeq" id="WP_169661985.1">
    <property type="nucleotide sequence ID" value="NZ_CP076133.1"/>
</dbReference>
<accession>A0AAX1NFI3</accession>
<feature type="domain" description="Glycosyl hydrolases family 39 N-terminal catalytic" evidence="5">
    <location>
        <begin position="155"/>
        <end position="254"/>
    </location>
</feature>
<evidence type="ECO:0000256" key="4">
    <source>
        <dbReference type="SAM" id="SignalP"/>
    </source>
</evidence>
<evidence type="ECO:0000256" key="3">
    <source>
        <dbReference type="ARBA" id="ARBA00023295"/>
    </source>
</evidence>
<dbReference type="InterPro" id="IPR017853">
    <property type="entry name" value="GH"/>
</dbReference>
<dbReference type="GO" id="GO:0016798">
    <property type="term" value="F:hydrolase activity, acting on glycosyl bonds"/>
    <property type="evidence" value="ECO:0007669"/>
    <property type="project" value="UniProtKB-KW"/>
</dbReference>
<organism evidence="7 8">
    <name type="scientific">Flammeovirga yaeyamensis</name>
    <dbReference type="NCBI Taxonomy" id="367791"/>
    <lineage>
        <taxon>Bacteria</taxon>
        <taxon>Pseudomonadati</taxon>
        <taxon>Bacteroidota</taxon>
        <taxon>Cytophagia</taxon>
        <taxon>Cytophagales</taxon>
        <taxon>Flammeovirgaceae</taxon>
        <taxon>Flammeovirga</taxon>
    </lineage>
</organism>
<sequence length="616" mass="70871">MRTTILILSLMYSFVLTAQDKAKVTFDPSTKMSYDGVTKFERKNFINVHTTYEHIPQQFRKELYEELGVSDGRSFGLGTPSNKLSGTNHKHPGTFSEKALKAEMKEIAANSTPRKFEDEIIVTSHPGSYFPVGEFVLEKKKEQLVGIPAIEEYFQQRLRESTYRKGYIEILNEPFVHDRDMHTSVDTIIDMFKYTAKAIHQKYPQAKVGGPGHAWPAYELNDFQIWKERMGKFIEVAGNDMDFLSVHLYSTYYDDKASYRAGANAEAILDMIEAKSLQVTGTIKPLVISEYGSGFKKGTNIVQAYYKERDWYVIHGVNSKMMQFMNRPHRIVKSVPFICGRADWYDNEHPYPWVLFHKKNNEYQKTELIKFYQFWKDVKGEYVFIQSDHADVQTVGFREGNKVFICLDNLEDKTIDVDLAGTGFKHQKAELRRIYSEGNGPILSQQPISDISKITLSSDETAILILELNDDTDEFSSTIKLTEQYHPETIQKIGQQEKEYQFDVNPDELVFVDLHLGIARPIAEDFLPIVKLNGQKISVSRNQMGRTQDFKELTFENALEPKIKRPQQQNFFGVHKIALPKALLKEKNVLSLSFEKGEGFISTVKVVQGHQSEMNQ</sequence>